<comment type="subcellular location">
    <subcellularLocation>
        <location evidence="1 13">Nucleus</location>
        <location evidence="1 13">Nucleolus</location>
    </subcellularLocation>
</comment>
<sequence>MSSLFDVSGWKLGTVLSQEYEETNKNKKRKSDYETQQESINKKSKLNHVQKGKIQKGESSKVKSTNKRKSKKKPFIEDQTSTTGTYPSLATRSEKKLYKIHEKNQSIDGKDNKFEVNIIPKQKPSEKKLTHRQKLKKNISEGRFRWINEQLYTSTSSSAFKLFHENSQMFEEYHKGFRSAVESWPTNPVDIFIDYLKKKRKDSIVADLGCGEGKIAKEAPNYVLSFDLVAKNEMIISCDIAKLPIPSSFFDIAIFCLSLMGTNYLEFLKEAYRVLKPQGELKIAEVASRFSNVDVFIEVLAEIGFNFVKKDDTNKMFIMLDFIKVQPQKQKKSRLINVSDLLRPCTYKKR</sequence>
<comment type="similarity">
    <text evidence="2 13">Belongs to the methyltransferase superfamily. RRP8 family.</text>
</comment>
<feature type="region of interest" description="Disordered" evidence="14">
    <location>
        <begin position="19"/>
        <end position="88"/>
    </location>
</feature>
<dbReference type="Gene3D" id="3.40.50.150">
    <property type="entry name" value="Vaccinia Virus protein VP39"/>
    <property type="match status" value="1"/>
</dbReference>
<dbReference type="FunFam" id="1.10.10.2150:FF:000001">
    <property type="entry name" value="Ribosomal RNA-processing protein 8"/>
    <property type="match status" value="1"/>
</dbReference>
<feature type="compositionally biased region" description="Basic residues" evidence="14">
    <location>
        <begin position="42"/>
        <end position="54"/>
    </location>
</feature>
<accession>A0A9N8ZDA4</accession>
<keyword evidence="4" id="KW-0678">Repressor</keyword>
<reference evidence="15" key="1">
    <citation type="submission" date="2021-06" db="EMBL/GenBank/DDBJ databases">
        <authorList>
            <person name="Kallberg Y."/>
            <person name="Tangrot J."/>
            <person name="Rosling A."/>
        </authorList>
    </citation>
    <scope>NUCLEOTIDE SEQUENCE</scope>
    <source>
        <strain evidence="15">CL551</strain>
    </source>
</reference>
<dbReference type="GO" id="GO:0006325">
    <property type="term" value="P:chromatin organization"/>
    <property type="evidence" value="ECO:0007669"/>
    <property type="project" value="UniProtKB-KW"/>
</dbReference>
<dbReference type="PANTHER" id="PTHR12787">
    <property type="entry name" value="RIBOSOMAL RNA-PROCESSING PROTEIN 8"/>
    <property type="match status" value="1"/>
</dbReference>
<dbReference type="SUPFAM" id="SSF53335">
    <property type="entry name" value="S-adenosyl-L-methionine-dependent methyltransferases"/>
    <property type="match status" value="1"/>
</dbReference>
<organism evidence="15 16">
    <name type="scientific">Acaulospora morrowiae</name>
    <dbReference type="NCBI Taxonomy" id="94023"/>
    <lineage>
        <taxon>Eukaryota</taxon>
        <taxon>Fungi</taxon>
        <taxon>Fungi incertae sedis</taxon>
        <taxon>Mucoromycota</taxon>
        <taxon>Glomeromycotina</taxon>
        <taxon>Glomeromycetes</taxon>
        <taxon>Diversisporales</taxon>
        <taxon>Acaulosporaceae</taxon>
        <taxon>Acaulospora</taxon>
    </lineage>
</organism>
<dbReference type="EMBL" id="CAJVPV010001244">
    <property type="protein sequence ID" value="CAG8491216.1"/>
    <property type="molecule type" value="Genomic_DNA"/>
</dbReference>
<evidence type="ECO:0000256" key="11">
    <source>
        <dbReference type="ARBA" id="ARBA00023163"/>
    </source>
</evidence>
<feature type="compositionally biased region" description="Basic residues" evidence="14">
    <location>
        <begin position="64"/>
        <end position="73"/>
    </location>
</feature>
<keyword evidence="12 13" id="KW-0539">Nucleus</keyword>
<evidence type="ECO:0000256" key="1">
    <source>
        <dbReference type="ARBA" id="ARBA00004604"/>
    </source>
</evidence>
<evidence type="ECO:0000256" key="6">
    <source>
        <dbReference type="ARBA" id="ARBA00022603"/>
    </source>
</evidence>
<keyword evidence="6 13" id="KW-0489">Methyltransferase</keyword>
<evidence type="ECO:0000256" key="8">
    <source>
        <dbReference type="ARBA" id="ARBA00022691"/>
    </source>
</evidence>
<dbReference type="Pfam" id="PF05148">
    <property type="entry name" value="Methyltransf_8"/>
    <property type="match status" value="1"/>
</dbReference>
<name>A0A9N8ZDA4_9GLOM</name>
<dbReference type="GO" id="GO:0016433">
    <property type="term" value="F:rRNA (adenine) methyltransferase activity"/>
    <property type="evidence" value="ECO:0007669"/>
    <property type="project" value="UniProtKB-ARBA"/>
</dbReference>
<dbReference type="AlphaFoldDB" id="A0A9N8ZDA4"/>
<dbReference type="Gene3D" id="1.10.10.2150">
    <property type="entry name" value="Ribosomal RNA-processing protein 8, N-terminal domain"/>
    <property type="match status" value="1"/>
</dbReference>
<protein>
    <recommendedName>
        <fullName evidence="3 13">Ribosomal RNA-processing protein 8</fullName>
        <ecNumber evidence="13">2.1.1.-</ecNumber>
    </recommendedName>
</protein>
<keyword evidence="11" id="KW-0804">Transcription</keyword>
<dbReference type="GO" id="GO:0005730">
    <property type="term" value="C:nucleolus"/>
    <property type="evidence" value="ECO:0007669"/>
    <property type="project" value="UniProtKB-SubCell"/>
</dbReference>
<evidence type="ECO:0000256" key="10">
    <source>
        <dbReference type="ARBA" id="ARBA00023015"/>
    </source>
</evidence>
<proteinExistence type="inferred from homology"/>
<gene>
    <name evidence="15" type="ORF">AMORRO_LOCUS2786</name>
</gene>
<dbReference type="OrthoDB" id="10258825at2759"/>
<evidence type="ECO:0000256" key="7">
    <source>
        <dbReference type="ARBA" id="ARBA00022679"/>
    </source>
</evidence>
<dbReference type="InterPro" id="IPR007823">
    <property type="entry name" value="RRP8"/>
</dbReference>
<evidence type="ECO:0000256" key="12">
    <source>
        <dbReference type="ARBA" id="ARBA00023242"/>
    </source>
</evidence>
<keyword evidence="10" id="KW-0805">Transcription regulation</keyword>
<comment type="caution">
    <text evidence="15">The sequence shown here is derived from an EMBL/GenBank/DDBJ whole genome shotgun (WGS) entry which is preliminary data.</text>
</comment>
<dbReference type="InterPro" id="IPR042036">
    <property type="entry name" value="RRP8_N"/>
</dbReference>
<dbReference type="EC" id="2.1.1.-" evidence="13"/>
<evidence type="ECO:0000256" key="14">
    <source>
        <dbReference type="SAM" id="MobiDB-lite"/>
    </source>
</evidence>
<comment type="function">
    <text evidence="13">S-adenosyl-L-methionine-dependent methyltransferase that specifically methylates the N(1) position of adenine in helix 25.1 in 25S rRNA. Required both for ribosomal 40S and 60S subunits biogenesis. Required for efficient pre-rRNA cleavage at site A2.</text>
</comment>
<evidence type="ECO:0000256" key="13">
    <source>
        <dbReference type="RuleBase" id="RU365074"/>
    </source>
</evidence>
<feature type="compositionally biased region" description="Polar residues" evidence="14">
    <location>
        <begin position="78"/>
        <end position="88"/>
    </location>
</feature>
<evidence type="ECO:0000313" key="15">
    <source>
        <dbReference type="EMBL" id="CAG8491216.1"/>
    </source>
</evidence>
<keyword evidence="7 13" id="KW-0808">Transferase</keyword>
<keyword evidence="9" id="KW-0156">Chromatin regulator</keyword>
<keyword evidence="8 13" id="KW-0949">S-adenosyl-L-methionine</keyword>
<evidence type="ECO:0000313" key="16">
    <source>
        <dbReference type="Proteomes" id="UP000789342"/>
    </source>
</evidence>
<dbReference type="FunFam" id="3.40.50.150:FF:000068">
    <property type="entry name" value="Ribosomal RNA-processing protein 8"/>
    <property type="match status" value="1"/>
</dbReference>
<dbReference type="InterPro" id="IPR029063">
    <property type="entry name" value="SAM-dependent_MTases_sf"/>
</dbReference>
<evidence type="ECO:0000256" key="5">
    <source>
        <dbReference type="ARBA" id="ARBA00022552"/>
    </source>
</evidence>
<keyword evidence="16" id="KW-1185">Reference proteome</keyword>
<dbReference type="PANTHER" id="PTHR12787:SF0">
    <property type="entry name" value="RIBOSOMAL RNA-PROCESSING PROTEIN 8"/>
    <property type="match status" value="1"/>
</dbReference>
<evidence type="ECO:0000256" key="9">
    <source>
        <dbReference type="ARBA" id="ARBA00022853"/>
    </source>
</evidence>
<evidence type="ECO:0000256" key="2">
    <source>
        <dbReference type="ARBA" id="ARBA00006301"/>
    </source>
</evidence>
<dbReference type="Proteomes" id="UP000789342">
    <property type="component" value="Unassembled WGS sequence"/>
</dbReference>
<evidence type="ECO:0000256" key="3">
    <source>
        <dbReference type="ARBA" id="ARBA00020203"/>
    </source>
</evidence>
<evidence type="ECO:0000256" key="4">
    <source>
        <dbReference type="ARBA" id="ARBA00022491"/>
    </source>
</evidence>
<keyword evidence="5 13" id="KW-0698">rRNA processing</keyword>
<dbReference type="CDD" id="cd02440">
    <property type="entry name" value="AdoMet_MTases"/>
    <property type="match status" value="1"/>
</dbReference>